<keyword evidence="2" id="KW-1185">Reference proteome</keyword>
<dbReference type="InterPro" id="IPR021285">
    <property type="entry name" value="Tscrpt_reg_HycA"/>
</dbReference>
<gene>
    <name evidence="1" type="primary">hycA_1</name>
    <name evidence="1" type="ORF">NCTC12993_02118</name>
</gene>
<reference evidence="1 2" key="1">
    <citation type="submission" date="2019-03" db="EMBL/GenBank/DDBJ databases">
        <authorList>
            <consortium name="Pathogen Informatics"/>
        </authorList>
    </citation>
    <scope>NUCLEOTIDE SEQUENCE [LARGE SCALE GENOMIC DNA]</scope>
    <source>
        <strain evidence="1 2">NCTC12993</strain>
    </source>
</reference>
<evidence type="ECO:0000313" key="1">
    <source>
        <dbReference type="EMBL" id="VFS61941.1"/>
    </source>
</evidence>
<dbReference type="GO" id="GO:0016829">
    <property type="term" value="F:lyase activity"/>
    <property type="evidence" value="ECO:0007669"/>
    <property type="project" value="UniProtKB-KW"/>
</dbReference>
<dbReference type="Proteomes" id="UP000401081">
    <property type="component" value="Unassembled WGS sequence"/>
</dbReference>
<dbReference type="RefSeq" id="WP_061282632.1">
    <property type="nucleotide sequence ID" value="NZ_CALMQG010000015.1"/>
</dbReference>
<name>A0A485AN81_KLUCR</name>
<sequence length="141" mass="16004">MMNSATSLEEKSIQIFNHKNKMDKYWNTYSMELITQITATERLYNHQIQPSEKGRLSVNLFGCVNINIIRSHTFGEVRIDFQVESDELSGLELQPSHIDAQGNLDGIISVQDKAGVFAHYLQRLQVIYDAILALSQDKASS</sequence>
<dbReference type="EMBL" id="CAADJD010000015">
    <property type="protein sequence ID" value="VFS61941.1"/>
    <property type="molecule type" value="Genomic_DNA"/>
</dbReference>
<evidence type="ECO:0000313" key="2">
    <source>
        <dbReference type="Proteomes" id="UP000401081"/>
    </source>
</evidence>
<accession>A0A485AN81</accession>
<dbReference type="AlphaFoldDB" id="A0A485AN81"/>
<proteinExistence type="predicted"/>
<organism evidence="1 2">
    <name type="scientific">Kluyvera cryocrescens</name>
    <name type="common">Kluyvera citrophila</name>
    <dbReference type="NCBI Taxonomy" id="580"/>
    <lineage>
        <taxon>Bacteria</taxon>
        <taxon>Pseudomonadati</taxon>
        <taxon>Pseudomonadota</taxon>
        <taxon>Gammaproteobacteria</taxon>
        <taxon>Enterobacterales</taxon>
        <taxon>Enterobacteriaceae</taxon>
        <taxon>Kluyvera</taxon>
    </lineage>
</organism>
<protein>
    <submittedName>
        <fullName evidence="1">Formate hydrogenlyase regulatory protein hycA</fullName>
    </submittedName>
</protein>
<keyword evidence="1" id="KW-0456">Lyase</keyword>
<dbReference type="Pfam" id="PF11046">
    <property type="entry name" value="HycA_repressor"/>
    <property type="match status" value="1"/>
</dbReference>